<evidence type="ECO:0000313" key="2">
    <source>
        <dbReference type="EMBL" id="EPS65015.1"/>
    </source>
</evidence>
<dbReference type="Proteomes" id="UP000015453">
    <property type="component" value="Unassembled WGS sequence"/>
</dbReference>
<protein>
    <submittedName>
        <fullName evidence="2">Uncharacterized protein</fullName>
    </submittedName>
</protein>
<feature type="non-terminal residue" evidence="2">
    <location>
        <position position="1"/>
    </location>
</feature>
<reference evidence="2 3" key="1">
    <citation type="journal article" date="2013" name="BMC Genomics">
        <title>The miniature genome of a carnivorous plant Genlisea aurea contains a low number of genes and short non-coding sequences.</title>
        <authorList>
            <person name="Leushkin E.V."/>
            <person name="Sutormin R.A."/>
            <person name="Nabieva E.R."/>
            <person name="Penin A.A."/>
            <person name="Kondrashov A.S."/>
            <person name="Logacheva M.D."/>
        </authorList>
    </citation>
    <scope>NUCLEOTIDE SEQUENCE [LARGE SCALE GENOMIC DNA]</scope>
</reference>
<accession>S8CDS8</accession>
<feature type="compositionally biased region" description="Low complexity" evidence="1">
    <location>
        <begin position="9"/>
        <end position="20"/>
    </location>
</feature>
<feature type="region of interest" description="Disordered" evidence="1">
    <location>
        <begin position="1"/>
        <end position="20"/>
    </location>
</feature>
<keyword evidence="3" id="KW-1185">Reference proteome</keyword>
<sequence>SSSSNTAQSSEMRSSSSFSSCRIQIRVSSNSFVPGDVKPARSRSCPWEKPSIKSGMSRRNGAGWSETPWKKLYRGVLRLRECLSLRMPL</sequence>
<evidence type="ECO:0000313" key="3">
    <source>
        <dbReference type="Proteomes" id="UP000015453"/>
    </source>
</evidence>
<feature type="region of interest" description="Disordered" evidence="1">
    <location>
        <begin position="39"/>
        <end position="63"/>
    </location>
</feature>
<proteinExistence type="predicted"/>
<dbReference type="AlphaFoldDB" id="S8CDS8"/>
<gene>
    <name evidence="2" type="ORF">M569_09769</name>
</gene>
<organism evidence="2 3">
    <name type="scientific">Genlisea aurea</name>
    <dbReference type="NCBI Taxonomy" id="192259"/>
    <lineage>
        <taxon>Eukaryota</taxon>
        <taxon>Viridiplantae</taxon>
        <taxon>Streptophyta</taxon>
        <taxon>Embryophyta</taxon>
        <taxon>Tracheophyta</taxon>
        <taxon>Spermatophyta</taxon>
        <taxon>Magnoliopsida</taxon>
        <taxon>eudicotyledons</taxon>
        <taxon>Gunneridae</taxon>
        <taxon>Pentapetalae</taxon>
        <taxon>asterids</taxon>
        <taxon>lamiids</taxon>
        <taxon>Lamiales</taxon>
        <taxon>Lentibulariaceae</taxon>
        <taxon>Genlisea</taxon>
    </lineage>
</organism>
<name>S8CDS8_9LAMI</name>
<dbReference type="EMBL" id="AUSU01004480">
    <property type="protein sequence ID" value="EPS65015.1"/>
    <property type="molecule type" value="Genomic_DNA"/>
</dbReference>
<evidence type="ECO:0000256" key="1">
    <source>
        <dbReference type="SAM" id="MobiDB-lite"/>
    </source>
</evidence>
<comment type="caution">
    <text evidence="2">The sequence shown here is derived from an EMBL/GenBank/DDBJ whole genome shotgun (WGS) entry which is preliminary data.</text>
</comment>